<evidence type="ECO:0000256" key="6">
    <source>
        <dbReference type="SAM" id="MobiDB-lite"/>
    </source>
</evidence>
<keyword evidence="2 7" id="KW-0812">Transmembrane</keyword>
<dbReference type="PANTHER" id="PTHR21377:SF1">
    <property type="entry name" value="PROTEIN FAM210A"/>
    <property type="match status" value="1"/>
</dbReference>
<keyword evidence="4" id="KW-0175">Coiled coil</keyword>
<evidence type="ECO:0000259" key="8">
    <source>
        <dbReference type="Pfam" id="PF06916"/>
    </source>
</evidence>
<dbReference type="OrthoDB" id="5874039at2759"/>
<feature type="region of interest" description="Disordered" evidence="6">
    <location>
        <begin position="108"/>
        <end position="140"/>
    </location>
</feature>
<dbReference type="GO" id="GO:0016020">
    <property type="term" value="C:membrane"/>
    <property type="evidence" value="ECO:0007669"/>
    <property type="project" value="UniProtKB-SubCell"/>
</dbReference>
<dbReference type="Pfam" id="PF06916">
    <property type="entry name" value="FAM210A-B_dom"/>
    <property type="match status" value="1"/>
</dbReference>
<dbReference type="OMA" id="NSYISHA"/>
<sequence length="271" mass="30624">MVSNLNGSLIKNMAHLPRQSNCLSLVNVVFFLFLGRTLAESTVSHAILQRRPLYNNILNTSSTQNNYTGNFAQRRCLSLADVLRGNKLAGNQSNLDLKQSAGENIFKKCDEPSKKDGAASVSNEEVTKESERAETTEDPDYDDMKNKSLFVRFKEYFKKYWYLMLPVHVVTSTIYFGAFYYLATQGLSPIPLLQYWGVPEKYLDYITVSGFGELAVALAFYKVATPLRYLTTLAVGGVTVRQLRKRGLLRSSSQIKSMVKNKVKNIKEKRS</sequence>
<feature type="compositionally biased region" description="Basic and acidic residues" evidence="6">
    <location>
        <begin position="125"/>
        <end position="135"/>
    </location>
</feature>
<evidence type="ECO:0000256" key="7">
    <source>
        <dbReference type="SAM" id="Phobius"/>
    </source>
</evidence>
<keyword evidence="5 7" id="KW-0472">Membrane</keyword>
<dbReference type="InParanoid" id="A0A7M7KYE9"/>
<dbReference type="KEGG" id="vde:111255610"/>
<protein>
    <recommendedName>
        <fullName evidence="8">DUF1279 domain-containing protein</fullName>
    </recommendedName>
</protein>
<keyword evidence="3 7" id="KW-1133">Transmembrane helix</keyword>
<feature type="domain" description="DUF1279" evidence="8">
    <location>
        <begin position="152"/>
        <end position="234"/>
    </location>
</feature>
<evidence type="ECO:0000256" key="4">
    <source>
        <dbReference type="ARBA" id="ARBA00023054"/>
    </source>
</evidence>
<evidence type="ECO:0000256" key="2">
    <source>
        <dbReference type="ARBA" id="ARBA00022692"/>
    </source>
</evidence>
<evidence type="ECO:0000313" key="10">
    <source>
        <dbReference type="Proteomes" id="UP000594260"/>
    </source>
</evidence>
<name>A0A7M7KYE9_VARDE</name>
<reference evidence="9" key="1">
    <citation type="submission" date="2021-01" db="UniProtKB">
        <authorList>
            <consortium name="EnsemblMetazoa"/>
        </authorList>
    </citation>
    <scope>IDENTIFICATION</scope>
</reference>
<evidence type="ECO:0000256" key="1">
    <source>
        <dbReference type="ARBA" id="ARBA00004167"/>
    </source>
</evidence>
<evidence type="ECO:0000313" key="9">
    <source>
        <dbReference type="EnsemblMetazoa" id="XP_022673483"/>
    </source>
</evidence>
<dbReference type="GO" id="GO:0005739">
    <property type="term" value="C:mitochondrion"/>
    <property type="evidence" value="ECO:0007669"/>
    <property type="project" value="TreeGrafter"/>
</dbReference>
<dbReference type="FunCoup" id="A0A7M7KYE9">
    <property type="interactions" value="366"/>
</dbReference>
<evidence type="ECO:0000256" key="3">
    <source>
        <dbReference type="ARBA" id="ARBA00022989"/>
    </source>
</evidence>
<dbReference type="Proteomes" id="UP000594260">
    <property type="component" value="Unplaced"/>
</dbReference>
<dbReference type="GeneID" id="111255610"/>
<dbReference type="AlphaFoldDB" id="A0A7M7KYE9"/>
<dbReference type="InterPro" id="IPR009688">
    <property type="entry name" value="FAM210A/B-like_dom"/>
</dbReference>
<dbReference type="EnsemblMetazoa" id="XM_022817748">
    <property type="protein sequence ID" value="XP_022673483"/>
    <property type="gene ID" value="LOC111255610"/>
</dbReference>
<dbReference type="InterPro" id="IPR045866">
    <property type="entry name" value="FAM210A/B-like"/>
</dbReference>
<evidence type="ECO:0000256" key="5">
    <source>
        <dbReference type="ARBA" id="ARBA00023136"/>
    </source>
</evidence>
<organism evidence="9 10">
    <name type="scientific">Varroa destructor</name>
    <name type="common">Honeybee mite</name>
    <dbReference type="NCBI Taxonomy" id="109461"/>
    <lineage>
        <taxon>Eukaryota</taxon>
        <taxon>Metazoa</taxon>
        <taxon>Ecdysozoa</taxon>
        <taxon>Arthropoda</taxon>
        <taxon>Chelicerata</taxon>
        <taxon>Arachnida</taxon>
        <taxon>Acari</taxon>
        <taxon>Parasitiformes</taxon>
        <taxon>Mesostigmata</taxon>
        <taxon>Gamasina</taxon>
        <taxon>Dermanyssoidea</taxon>
        <taxon>Varroidae</taxon>
        <taxon>Varroa</taxon>
    </lineage>
</organism>
<comment type="subcellular location">
    <subcellularLocation>
        <location evidence="1">Membrane</location>
        <topology evidence="1">Single-pass membrane protein</topology>
    </subcellularLocation>
</comment>
<dbReference type="PANTHER" id="PTHR21377">
    <property type="entry name" value="PROTEIN FAM210B, MITOCHONDRIAL"/>
    <property type="match status" value="1"/>
</dbReference>
<proteinExistence type="predicted"/>
<dbReference type="RefSeq" id="XP_022673483.1">
    <property type="nucleotide sequence ID" value="XM_022817748.1"/>
</dbReference>
<keyword evidence="10" id="KW-1185">Reference proteome</keyword>
<accession>A0A7M7KYE9</accession>
<feature type="transmembrane region" description="Helical" evidence="7">
    <location>
        <begin position="202"/>
        <end position="221"/>
    </location>
</feature>
<feature type="compositionally biased region" description="Basic and acidic residues" evidence="6">
    <location>
        <begin position="108"/>
        <end position="117"/>
    </location>
</feature>
<feature type="transmembrane region" description="Helical" evidence="7">
    <location>
        <begin position="160"/>
        <end position="182"/>
    </location>
</feature>